<proteinExistence type="predicted"/>
<protein>
    <submittedName>
        <fullName evidence="1">Uncharacterized protein</fullName>
    </submittedName>
</protein>
<keyword evidence="2" id="KW-1185">Reference proteome</keyword>
<dbReference type="AlphaFoldDB" id="A0A6A5VBY3"/>
<dbReference type="Proteomes" id="UP000800036">
    <property type="component" value="Unassembled WGS sequence"/>
</dbReference>
<sequence>MTATKDLYYVITRTYTGTYYYFPVPASDPMYLRWSNQIGENILELKWHVPQHLKRQHEIHGSCRSFDSYEDAMEEICYRVGEWSTDAREMKNSPGKRHVLRHVFEDSELEAGANVELLGTVGRARGPRDLCERGVYRWWNIVKWTCEVRGGG</sequence>
<organism evidence="1 2">
    <name type="scientific">Bimuria novae-zelandiae CBS 107.79</name>
    <dbReference type="NCBI Taxonomy" id="1447943"/>
    <lineage>
        <taxon>Eukaryota</taxon>
        <taxon>Fungi</taxon>
        <taxon>Dikarya</taxon>
        <taxon>Ascomycota</taxon>
        <taxon>Pezizomycotina</taxon>
        <taxon>Dothideomycetes</taxon>
        <taxon>Pleosporomycetidae</taxon>
        <taxon>Pleosporales</taxon>
        <taxon>Massarineae</taxon>
        <taxon>Didymosphaeriaceae</taxon>
        <taxon>Bimuria</taxon>
    </lineage>
</organism>
<evidence type="ECO:0000313" key="2">
    <source>
        <dbReference type="Proteomes" id="UP000800036"/>
    </source>
</evidence>
<accession>A0A6A5VBY3</accession>
<reference evidence="1" key="1">
    <citation type="journal article" date="2020" name="Stud. Mycol.">
        <title>101 Dothideomycetes genomes: a test case for predicting lifestyles and emergence of pathogens.</title>
        <authorList>
            <person name="Haridas S."/>
            <person name="Albert R."/>
            <person name="Binder M."/>
            <person name="Bloem J."/>
            <person name="Labutti K."/>
            <person name="Salamov A."/>
            <person name="Andreopoulos B."/>
            <person name="Baker S."/>
            <person name="Barry K."/>
            <person name="Bills G."/>
            <person name="Bluhm B."/>
            <person name="Cannon C."/>
            <person name="Castanera R."/>
            <person name="Culley D."/>
            <person name="Daum C."/>
            <person name="Ezra D."/>
            <person name="Gonzalez J."/>
            <person name="Henrissat B."/>
            <person name="Kuo A."/>
            <person name="Liang C."/>
            <person name="Lipzen A."/>
            <person name="Lutzoni F."/>
            <person name="Magnuson J."/>
            <person name="Mondo S."/>
            <person name="Nolan M."/>
            <person name="Ohm R."/>
            <person name="Pangilinan J."/>
            <person name="Park H.-J."/>
            <person name="Ramirez L."/>
            <person name="Alfaro M."/>
            <person name="Sun H."/>
            <person name="Tritt A."/>
            <person name="Yoshinaga Y."/>
            <person name="Zwiers L.-H."/>
            <person name="Turgeon B."/>
            <person name="Goodwin S."/>
            <person name="Spatafora J."/>
            <person name="Crous P."/>
            <person name="Grigoriev I."/>
        </authorList>
    </citation>
    <scope>NUCLEOTIDE SEQUENCE</scope>
    <source>
        <strain evidence="1">CBS 107.79</strain>
    </source>
</reference>
<gene>
    <name evidence="1" type="ORF">BU23DRAFT_556465</name>
</gene>
<evidence type="ECO:0000313" key="1">
    <source>
        <dbReference type="EMBL" id="KAF1970747.1"/>
    </source>
</evidence>
<dbReference type="EMBL" id="ML976698">
    <property type="protein sequence ID" value="KAF1970747.1"/>
    <property type="molecule type" value="Genomic_DNA"/>
</dbReference>
<name>A0A6A5VBY3_9PLEO</name>